<dbReference type="GO" id="GO:0015074">
    <property type="term" value="P:DNA integration"/>
    <property type="evidence" value="ECO:0007669"/>
    <property type="project" value="InterPro"/>
</dbReference>
<evidence type="ECO:0000256" key="1">
    <source>
        <dbReference type="ARBA" id="ARBA00023172"/>
    </source>
</evidence>
<dbReference type="OrthoDB" id="283809at2"/>
<dbReference type="Gene3D" id="1.10.443.10">
    <property type="entry name" value="Intergrase catalytic core"/>
    <property type="match status" value="1"/>
</dbReference>
<dbReference type="InterPro" id="IPR011010">
    <property type="entry name" value="DNA_brk_join_enz"/>
</dbReference>
<dbReference type="AlphaFoldDB" id="A0A2U3ALE0"/>
<dbReference type="InterPro" id="IPR002104">
    <property type="entry name" value="Integrase_catalytic"/>
</dbReference>
<evidence type="ECO:0000313" key="4">
    <source>
        <dbReference type="Proteomes" id="UP000245938"/>
    </source>
</evidence>
<evidence type="ECO:0000313" key="3">
    <source>
        <dbReference type="EMBL" id="PWI25358.1"/>
    </source>
</evidence>
<dbReference type="EMBL" id="QFVR01000009">
    <property type="protein sequence ID" value="PWI25358.1"/>
    <property type="molecule type" value="Genomic_DNA"/>
</dbReference>
<sequence length="72" mass="8106">MVHPHKISKRSIQLLVTKYTAAFNGNTGISPQKLRHSCATDYIKNDGNIITLRDQLGHSDIKTTRRFLSNAI</sequence>
<protein>
    <recommendedName>
        <fullName evidence="2">Tyr recombinase domain-containing protein</fullName>
    </recommendedName>
</protein>
<organism evidence="3 4">
    <name type="scientific">Kurthia sibirica</name>
    <dbReference type="NCBI Taxonomy" id="202750"/>
    <lineage>
        <taxon>Bacteria</taxon>
        <taxon>Bacillati</taxon>
        <taxon>Bacillota</taxon>
        <taxon>Bacilli</taxon>
        <taxon>Bacillales</taxon>
        <taxon>Caryophanaceae</taxon>
        <taxon>Kurthia</taxon>
    </lineage>
</organism>
<comment type="caution">
    <text evidence="3">The sequence shown here is derived from an EMBL/GenBank/DDBJ whole genome shotgun (WGS) entry which is preliminary data.</text>
</comment>
<feature type="domain" description="Tyr recombinase" evidence="2">
    <location>
        <begin position="1"/>
        <end position="72"/>
    </location>
</feature>
<dbReference type="Proteomes" id="UP000245938">
    <property type="component" value="Unassembled WGS sequence"/>
</dbReference>
<keyword evidence="4" id="KW-1185">Reference proteome</keyword>
<proteinExistence type="predicted"/>
<dbReference type="Pfam" id="PF00589">
    <property type="entry name" value="Phage_integrase"/>
    <property type="match status" value="1"/>
</dbReference>
<dbReference type="GO" id="GO:0003677">
    <property type="term" value="F:DNA binding"/>
    <property type="evidence" value="ECO:0007669"/>
    <property type="project" value="InterPro"/>
</dbReference>
<reference evidence="3 4" key="1">
    <citation type="submission" date="2018-05" db="EMBL/GenBank/DDBJ databases">
        <title>Kurthia sibirica genome sequence.</title>
        <authorList>
            <person name="Maclea K.S."/>
            <person name="Goen A.E."/>
        </authorList>
    </citation>
    <scope>NUCLEOTIDE SEQUENCE [LARGE SCALE GENOMIC DNA]</scope>
    <source>
        <strain evidence="3 4">ATCC 49154</strain>
    </source>
</reference>
<keyword evidence="1" id="KW-0233">DNA recombination</keyword>
<dbReference type="CDD" id="cd00397">
    <property type="entry name" value="DNA_BRE_C"/>
    <property type="match status" value="1"/>
</dbReference>
<dbReference type="SUPFAM" id="SSF56349">
    <property type="entry name" value="DNA breaking-rejoining enzymes"/>
    <property type="match status" value="1"/>
</dbReference>
<dbReference type="GO" id="GO:0006310">
    <property type="term" value="P:DNA recombination"/>
    <property type="evidence" value="ECO:0007669"/>
    <property type="project" value="UniProtKB-KW"/>
</dbReference>
<name>A0A2U3ALE0_9BACL</name>
<evidence type="ECO:0000259" key="2">
    <source>
        <dbReference type="PROSITE" id="PS51898"/>
    </source>
</evidence>
<dbReference type="PROSITE" id="PS51898">
    <property type="entry name" value="TYR_RECOMBINASE"/>
    <property type="match status" value="1"/>
</dbReference>
<dbReference type="InterPro" id="IPR013762">
    <property type="entry name" value="Integrase-like_cat_sf"/>
</dbReference>
<gene>
    <name evidence="3" type="ORF">DEX24_08440</name>
</gene>
<accession>A0A2U3ALE0</accession>